<evidence type="ECO:0000256" key="1">
    <source>
        <dbReference type="ARBA" id="ARBA00022574"/>
    </source>
</evidence>
<dbReference type="FunFam" id="3.30.2410.10:FF:000003">
    <property type="entry name" value="probable E3 ubiquitin-protein ligase HERC4 isoform X1"/>
    <property type="match status" value="1"/>
</dbReference>
<feature type="repeat" description="RCC1" evidence="6">
    <location>
        <begin position="1595"/>
        <end position="1640"/>
    </location>
</feature>
<dbReference type="PROSITE" id="PS50012">
    <property type="entry name" value="RCC1_3"/>
    <property type="match status" value="4"/>
</dbReference>
<dbReference type="SMART" id="SM00119">
    <property type="entry name" value="HECTc"/>
    <property type="match status" value="1"/>
</dbReference>
<dbReference type="PROSITE" id="PS50237">
    <property type="entry name" value="HECT"/>
    <property type="match status" value="1"/>
</dbReference>
<accession>A0A4U5V0G3</accession>
<feature type="compositionally biased region" description="Basic and acidic residues" evidence="7">
    <location>
        <begin position="428"/>
        <end position="442"/>
    </location>
</feature>
<dbReference type="Gene3D" id="3.30.2410.10">
    <property type="entry name" value="Hect, E3 ligase catalytic domain"/>
    <property type="match status" value="1"/>
</dbReference>
<dbReference type="InterPro" id="IPR058923">
    <property type="entry name" value="RCC1-like_dom"/>
</dbReference>
<dbReference type="InterPro" id="IPR000408">
    <property type="entry name" value="Reg_chr_condens"/>
</dbReference>
<dbReference type="InterPro" id="IPR036322">
    <property type="entry name" value="WD40_repeat_dom_sf"/>
</dbReference>
<dbReference type="PANTHER" id="PTHR19871:SF29">
    <property type="entry name" value="NACHT AND WD REPEAT DOMAIN-CONTAINING PROTEIN 2-LIKE"/>
    <property type="match status" value="1"/>
</dbReference>
<keyword evidence="1" id="KW-0853">WD repeat</keyword>
<feature type="active site" description="Glycyl thioester intermediate" evidence="5">
    <location>
        <position position="2233"/>
    </location>
</feature>
<name>A0A4U5V0G3_COLLU</name>
<dbReference type="InterPro" id="IPR027417">
    <property type="entry name" value="P-loop_NTPase"/>
</dbReference>
<dbReference type="STRING" id="240159.A0A4U5V0G3"/>
<dbReference type="SMART" id="SM00320">
    <property type="entry name" value="WD40"/>
    <property type="match status" value="5"/>
</dbReference>
<feature type="repeat" description="RCC1" evidence="6">
    <location>
        <begin position="1694"/>
        <end position="1747"/>
    </location>
</feature>
<feature type="repeat" description="RCC1" evidence="6">
    <location>
        <begin position="1641"/>
        <end position="1693"/>
    </location>
</feature>
<keyword evidence="10" id="KW-1185">Reference proteome</keyword>
<keyword evidence="3" id="KW-0677">Repeat</keyword>
<dbReference type="Pfam" id="PF25390">
    <property type="entry name" value="WD40_RLD"/>
    <property type="match status" value="1"/>
</dbReference>
<sequence length="2272" mass="252831">MDCSSSKSTHSSSCVKLYLCSNPEDSVLERGALRESVFPKLRDHCRLALGLDVRALAGHKYGTASLPAQVEVSEYELLLQAGQQAGVSTQELERVYQRDENTIPPSYCLRRICCPQEEAKEDELLKVFQTTVSLCVYNGLMTPEKAQSYYRSALDADLRFALDSCPNNDIVRRCLVYLHKVINAKGETEKRQMTSQVQPQSEVCEGATFDPGTPSDGQLFSDLCDDFLPGLITSSRLVVYTSATECDRRNGYTTARRWSYAESLCQQVYSDLLELIDGVNILETREDSQLGEALAREQAEQEQLCDILSRFYDIIRPEEEKVRAYVAQREQRHLLVVTGGPCTGKTVLMAHCAQQIKSWLPDCNPVVITYFCNLSINPSPKHLLLSLCYQIAGRYHSGSSSPSDLEDPSCIDNLTDYESSCSPTSNLDPHHEPTTKEHDQERQTIQYSGIIKPDVCLSELKEHLSSLLSFVPSTKRPLILILSGLDLMENFGPQIIGSLPFPLPPNIKVILTASSSRTQVLQAINPQRSTPHLVSEGSERGSEYVCVPLGLVDRKQCVKMLASLLSSSGRRVTSGQQALVNQALTSCCLALYARLLHLHTSLWQSDSDVTESSLHDGVHSSISALLDHLEQKHGSSLVAHAVSYLTLSRTGLTEAELADLLSIDDEVLSEYVRQGERPSSTMRVPQIDVERLLLDLRRFLIRRTVAGWDVLFWGSRHFKLVVAKRYLGTHEVRREIHSAMADYFSGRWACGNAKPLVENQKSGPNKDTAQTEIYIDRQPSNQPFFFTHQVNLRKVLELPHHLNESNKWKELECELLLSFEFHQAMVQGGLLGDLLAMLVGENGSSHSSLKSCACLLQSSPLQLPTAMETNLLPYLKVFPALKGYVKKIRQDRRERGSGLGVVLCPAPTSVPSVQCLKCDANTEDVSVIEAAETGYGIVAEIMDDGTAWFWKGSGCDVVKLSLSCEQKKLTFTGVRSSGKFMLLSTRCNKLFLWDVTGPEMFVQLKDPLETGSSQQTANRIAGFVACEKKLFMWWKDESSVSVFDVSTETLTHFQCQSCVSSLVCSSNGFYMYCGQEDGTVSIFDMKTSSFLGTCSNSHHNAVSLMILCEDKWELACVDRAGNVTLWDVAAKTQPPRLVKEILTGDKSTDVINTDYSDEIDTLLVCQSHQVTLWDTCDWELWDRFSAPHARAFTRAVLSQDGHLFLALLDACPLVLVWSVSTGECVLSLETNKQPCTLLKMPSDMICVTRDGCLTVWDSETIDAAGSAPKMGCGVKEVVAEQTGECFYTADGSETVWKWRLETGLPHANFLHDGSVEKLRLSPDHIHLVTLSGGEIYIWQTETGQNILRMSGSRATDILITPNGNFGVSISERWLTQVWKLAQGNIVCSIHLYLSDAQVSPESTFLIGRQRGDLLAASLWSGLICKRFSCVACSENVVAFHTLSEHPDFVVVMTASGAVYTWKVAEETVCRHFQLPYSFHCQPLSDFQASSNGSYALLSTDNEAINLLDLSQVRVCSIKAEGPIIRACLDKTGCYLAYISHFIAQKKSCVCPLPARPVLSVVRLEDGEKIGSVCLSKYPLTLVVCRQCVFVGFADGSVGVYSISDVANYAEESDSRVPIPLPLPVIQVACGNSHSLALTIGGDVFSWGSNSHGQLGHGKEVSMQYTPLLVCALTGVAVTQISAGATHTLFLTLPGLVYCCGANKSGQLGVNRVDEKGRFNICMVPALRPLGVSFISCGEAHSAVLTKDGKVFTFGEGRYGQLGHNSIAHELIPRLVKGLDGPASQISCGRRHTLVLGTSGQLWAFGNGAKGQTGTGKSEDSLTPTLVQLPSTTDSAPATPKEDSSVIKDVLPLAYIITDMNEKNRTMLKDWWSSLTPSMFMKQIMVFKKALAFMLTNGLLETHNPGVKFLLEALKLLYKDDEHTPAIFCRYPFLFTLECKMVVFNVFSYITKVQFVDDRKVTNVNKRDLFLHLYDELLAPESEMFMYNESKTLAWFPQKPKKEEKTYFLFGILCGLALYNHNIIHMPFPLVLYKKLLRVKPSLDDLRDFELVVGESLRCMLEEYTPEEVESMETTFTVTWDGETVDLDPTEPEKPVTASNKKEFVAAFVNYAFNKSVEGVFEAFKRGFFKVCEMDVVDFFQPEELQAVMVGQENYDWEIFKRNTVYEGHYHAEHPNIVTFWEVFDKLTVEEKKKFLVFITGCERVPFAGMKSIQMTVAVLPDATDLHLPEALTCHLLLLLPIYQRYPVERTMQTRLLQALNHNRGFWKINTAG</sequence>
<feature type="repeat" description="RCC1" evidence="6">
    <location>
        <begin position="1748"/>
        <end position="1798"/>
    </location>
</feature>
<keyword evidence="2" id="KW-0808">Transferase</keyword>
<evidence type="ECO:0000256" key="3">
    <source>
        <dbReference type="ARBA" id="ARBA00022737"/>
    </source>
</evidence>
<feature type="region of interest" description="Disordered" evidence="7">
    <location>
        <begin position="421"/>
        <end position="442"/>
    </location>
</feature>
<dbReference type="PRINTS" id="PR00633">
    <property type="entry name" value="RCCNDNSATION"/>
</dbReference>
<evidence type="ECO:0000256" key="6">
    <source>
        <dbReference type="PROSITE-ProRule" id="PRU00235"/>
    </source>
</evidence>
<dbReference type="Gene3D" id="3.30.2160.10">
    <property type="entry name" value="Hect, E3 ligase catalytic domain"/>
    <property type="match status" value="1"/>
</dbReference>
<dbReference type="SUPFAM" id="SSF50978">
    <property type="entry name" value="WD40 repeat-like"/>
    <property type="match status" value="2"/>
</dbReference>
<dbReference type="PROSITE" id="PS00626">
    <property type="entry name" value="RCC1_2"/>
    <property type="match status" value="2"/>
</dbReference>
<dbReference type="GO" id="GO:0004842">
    <property type="term" value="F:ubiquitin-protein transferase activity"/>
    <property type="evidence" value="ECO:0007669"/>
    <property type="project" value="InterPro"/>
</dbReference>
<dbReference type="Gene3D" id="3.40.50.300">
    <property type="entry name" value="P-loop containing nucleotide triphosphate hydrolases"/>
    <property type="match status" value="1"/>
</dbReference>
<evidence type="ECO:0000256" key="5">
    <source>
        <dbReference type="PROSITE-ProRule" id="PRU00104"/>
    </source>
</evidence>
<evidence type="ECO:0000256" key="4">
    <source>
        <dbReference type="ARBA" id="ARBA00022786"/>
    </source>
</evidence>
<dbReference type="InterPro" id="IPR000569">
    <property type="entry name" value="HECT_dom"/>
</dbReference>
<dbReference type="Gene3D" id="3.90.1750.10">
    <property type="entry name" value="Hect, E3 ligase catalytic domains"/>
    <property type="match status" value="1"/>
</dbReference>
<dbReference type="Gene3D" id="2.130.10.30">
    <property type="entry name" value="Regulator of chromosome condensation 1/beta-lactamase-inhibitor protein II"/>
    <property type="match status" value="2"/>
</dbReference>
<evidence type="ECO:0000313" key="9">
    <source>
        <dbReference type="EMBL" id="TKS81113.1"/>
    </source>
</evidence>
<dbReference type="SUPFAM" id="SSF56204">
    <property type="entry name" value="Hect, E3 ligase catalytic domain"/>
    <property type="match status" value="1"/>
</dbReference>
<dbReference type="EMBL" id="CM014090">
    <property type="protein sequence ID" value="TKS81113.1"/>
    <property type="molecule type" value="Genomic_DNA"/>
</dbReference>
<dbReference type="PANTHER" id="PTHR19871">
    <property type="entry name" value="BETA TRANSDUCIN-RELATED PROTEIN"/>
    <property type="match status" value="1"/>
</dbReference>
<dbReference type="InterPro" id="IPR057588">
    <property type="entry name" value="NWD1/2-like_WH"/>
</dbReference>
<reference evidence="9 10" key="1">
    <citation type="submission" date="2019-01" db="EMBL/GenBank/DDBJ databases">
        <title>Genome Assembly of Collichthys lucidus.</title>
        <authorList>
            <person name="Cai M."/>
            <person name="Xiao S."/>
        </authorList>
    </citation>
    <scope>NUCLEOTIDE SEQUENCE [LARGE SCALE GENOMIC DNA]</scope>
    <source>
        <strain evidence="9">JT15FE1705JMU</strain>
        <tissue evidence="9">Muscle</tissue>
    </source>
</reference>
<protein>
    <submittedName>
        <fullName evidence="9">WD repeat domain-containing protein 2 Leucine-rich repeat and</fullName>
    </submittedName>
</protein>
<evidence type="ECO:0000259" key="8">
    <source>
        <dbReference type="PROSITE" id="PS50237"/>
    </source>
</evidence>
<dbReference type="InterPro" id="IPR001680">
    <property type="entry name" value="WD40_rpt"/>
</dbReference>
<evidence type="ECO:0000256" key="2">
    <source>
        <dbReference type="ARBA" id="ARBA00022679"/>
    </source>
</evidence>
<gene>
    <name evidence="9" type="ORF">D9C73_015217</name>
</gene>
<organism evidence="9 10">
    <name type="scientific">Collichthys lucidus</name>
    <name type="common">Big head croaker</name>
    <name type="synonym">Sciaena lucida</name>
    <dbReference type="NCBI Taxonomy" id="240159"/>
    <lineage>
        <taxon>Eukaryota</taxon>
        <taxon>Metazoa</taxon>
        <taxon>Chordata</taxon>
        <taxon>Craniata</taxon>
        <taxon>Vertebrata</taxon>
        <taxon>Euteleostomi</taxon>
        <taxon>Actinopterygii</taxon>
        <taxon>Neopterygii</taxon>
        <taxon>Teleostei</taxon>
        <taxon>Neoteleostei</taxon>
        <taxon>Acanthomorphata</taxon>
        <taxon>Eupercaria</taxon>
        <taxon>Sciaenidae</taxon>
        <taxon>Collichthys</taxon>
    </lineage>
</organism>
<dbReference type="InterPro" id="IPR056884">
    <property type="entry name" value="NPHP3-like_N"/>
</dbReference>
<evidence type="ECO:0000313" key="10">
    <source>
        <dbReference type="Proteomes" id="UP000298787"/>
    </source>
</evidence>
<dbReference type="Pfam" id="PF24883">
    <property type="entry name" value="NPHP3_N"/>
    <property type="match status" value="1"/>
</dbReference>
<dbReference type="Pfam" id="PF25469">
    <property type="entry name" value="WHD_NWD1"/>
    <property type="match status" value="1"/>
</dbReference>
<dbReference type="InterPro" id="IPR035983">
    <property type="entry name" value="Hect_E3_ubiquitin_ligase"/>
</dbReference>
<evidence type="ECO:0000256" key="7">
    <source>
        <dbReference type="SAM" id="MobiDB-lite"/>
    </source>
</evidence>
<dbReference type="InterPro" id="IPR052752">
    <property type="entry name" value="NACHT-WD_repeat"/>
</dbReference>
<dbReference type="Pfam" id="PF00632">
    <property type="entry name" value="HECT"/>
    <property type="match status" value="1"/>
</dbReference>
<feature type="domain" description="HECT" evidence="8">
    <location>
        <begin position="1966"/>
        <end position="2265"/>
    </location>
</feature>
<proteinExistence type="predicted"/>
<dbReference type="InterPro" id="IPR009091">
    <property type="entry name" value="RCC1/BLIP-II"/>
</dbReference>
<dbReference type="Gene3D" id="2.130.10.10">
    <property type="entry name" value="YVTN repeat-like/Quinoprotein amine dehydrogenase"/>
    <property type="match status" value="2"/>
</dbReference>
<dbReference type="SUPFAM" id="SSF50985">
    <property type="entry name" value="RCC1/BLIP-II"/>
    <property type="match status" value="1"/>
</dbReference>
<keyword evidence="4 5" id="KW-0833">Ubl conjugation pathway</keyword>
<dbReference type="InterPro" id="IPR015943">
    <property type="entry name" value="WD40/YVTN_repeat-like_dom_sf"/>
</dbReference>
<dbReference type="Proteomes" id="UP000298787">
    <property type="component" value="Chromosome 13"/>
</dbReference>